<gene>
    <name evidence="2" type="ORF">BT96DRAFT_811690</name>
</gene>
<dbReference type="Pfam" id="PF20231">
    <property type="entry name" value="DUF6589"/>
    <property type="match status" value="1"/>
</dbReference>
<evidence type="ECO:0000313" key="2">
    <source>
        <dbReference type="EMBL" id="KAE9405875.1"/>
    </source>
</evidence>
<evidence type="ECO:0000259" key="1">
    <source>
        <dbReference type="Pfam" id="PF20231"/>
    </source>
</evidence>
<evidence type="ECO:0000313" key="3">
    <source>
        <dbReference type="Proteomes" id="UP000799118"/>
    </source>
</evidence>
<organism evidence="2 3">
    <name type="scientific">Gymnopus androsaceus JB14</name>
    <dbReference type="NCBI Taxonomy" id="1447944"/>
    <lineage>
        <taxon>Eukaryota</taxon>
        <taxon>Fungi</taxon>
        <taxon>Dikarya</taxon>
        <taxon>Basidiomycota</taxon>
        <taxon>Agaricomycotina</taxon>
        <taxon>Agaricomycetes</taxon>
        <taxon>Agaricomycetidae</taxon>
        <taxon>Agaricales</taxon>
        <taxon>Marasmiineae</taxon>
        <taxon>Omphalotaceae</taxon>
        <taxon>Gymnopus</taxon>
    </lineage>
</organism>
<dbReference type="EMBL" id="ML769406">
    <property type="protein sequence ID" value="KAE9405875.1"/>
    <property type="molecule type" value="Genomic_DNA"/>
</dbReference>
<dbReference type="Proteomes" id="UP000799118">
    <property type="component" value="Unassembled WGS sequence"/>
</dbReference>
<reference evidence="2" key="1">
    <citation type="journal article" date="2019" name="Environ. Microbiol.">
        <title>Fungal ecological strategies reflected in gene transcription - a case study of two litter decomposers.</title>
        <authorList>
            <person name="Barbi F."/>
            <person name="Kohler A."/>
            <person name="Barry K."/>
            <person name="Baskaran P."/>
            <person name="Daum C."/>
            <person name="Fauchery L."/>
            <person name="Ihrmark K."/>
            <person name="Kuo A."/>
            <person name="LaButti K."/>
            <person name="Lipzen A."/>
            <person name="Morin E."/>
            <person name="Grigoriev I.V."/>
            <person name="Henrissat B."/>
            <person name="Lindahl B."/>
            <person name="Martin F."/>
        </authorList>
    </citation>
    <scope>NUCLEOTIDE SEQUENCE</scope>
    <source>
        <strain evidence="2">JB14</strain>
    </source>
</reference>
<protein>
    <recommendedName>
        <fullName evidence="1">DUF6589 domain-containing protein</fullName>
    </recommendedName>
</protein>
<proteinExistence type="predicted"/>
<dbReference type="AlphaFoldDB" id="A0A6A4IAX0"/>
<keyword evidence="3" id="KW-1185">Reference proteome</keyword>
<sequence length="113" mass="12938">MQIRMHILVNPTGKAGKFRGVDWWVEHNNLYLKRIYAGKFANHTKAHILKESPADWCLQEARIQVQKMFRMTKLTSHHSGPKMQQTFNALGCEISGAHEGASLLVAVKHTFRL</sequence>
<name>A0A6A4IAX0_9AGAR</name>
<dbReference type="OrthoDB" id="4743193at2759"/>
<accession>A0A6A4IAX0</accession>
<feature type="domain" description="DUF6589" evidence="1">
    <location>
        <begin position="3"/>
        <end position="78"/>
    </location>
</feature>
<dbReference type="InterPro" id="IPR046496">
    <property type="entry name" value="DUF6589"/>
</dbReference>